<reference evidence="1" key="1">
    <citation type="journal article" date="2022" name="Int. J. Mol. Sci.">
        <title>Draft Genome of Tanacetum Coccineum: Genomic Comparison of Closely Related Tanacetum-Family Plants.</title>
        <authorList>
            <person name="Yamashiro T."/>
            <person name="Shiraishi A."/>
            <person name="Nakayama K."/>
            <person name="Satake H."/>
        </authorList>
    </citation>
    <scope>NUCLEOTIDE SEQUENCE</scope>
</reference>
<comment type="caution">
    <text evidence="1">The sequence shown here is derived from an EMBL/GenBank/DDBJ whole genome shotgun (WGS) entry which is preliminary data.</text>
</comment>
<dbReference type="Proteomes" id="UP001151760">
    <property type="component" value="Unassembled WGS sequence"/>
</dbReference>
<evidence type="ECO:0008006" key="3">
    <source>
        <dbReference type="Google" id="ProtNLM"/>
    </source>
</evidence>
<gene>
    <name evidence="1" type="ORF">Tco_1057269</name>
</gene>
<proteinExistence type="predicted"/>
<protein>
    <recommendedName>
        <fullName evidence="3">Retrotransposon gag domain-containing protein</fullName>
    </recommendedName>
</protein>
<accession>A0ABQ5H6Q3</accession>
<dbReference type="EMBL" id="BQNB010019213">
    <property type="protein sequence ID" value="GJT82927.1"/>
    <property type="molecule type" value="Genomic_DNA"/>
</dbReference>
<organism evidence="1 2">
    <name type="scientific">Tanacetum coccineum</name>
    <dbReference type="NCBI Taxonomy" id="301880"/>
    <lineage>
        <taxon>Eukaryota</taxon>
        <taxon>Viridiplantae</taxon>
        <taxon>Streptophyta</taxon>
        <taxon>Embryophyta</taxon>
        <taxon>Tracheophyta</taxon>
        <taxon>Spermatophyta</taxon>
        <taxon>Magnoliopsida</taxon>
        <taxon>eudicotyledons</taxon>
        <taxon>Gunneridae</taxon>
        <taxon>Pentapetalae</taxon>
        <taxon>asterids</taxon>
        <taxon>campanulids</taxon>
        <taxon>Asterales</taxon>
        <taxon>Asteraceae</taxon>
        <taxon>Asteroideae</taxon>
        <taxon>Anthemideae</taxon>
        <taxon>Anthemidinae</taxon>
        <taxon>Tanacetum</taxon>
    </lineage>
</organism>
<keyword evidence="2" id="KW-1185">Reference proteome</keyword>
<name>A0ABQ5H6Q3_9ASTR</name>
<evidence type="ECO:0000313" key="1">
    <source>
        <dbReference type="EMBL" id="GJT82927.1"/>
    </source>
</evidence>
<reference evidence="1" key="2">
    <citation type="submission" date="2022-01" db="EMBL/GenBank/DDBJ databases">
        <authorList>
            <person name="Yamashiro T."/>
            <person name="Shiraishi A."/>
            <person name="Satake H."/>
            <person name="Nakayama K."/>
        </authorList>
    </citation>
    <scope>NUCLEOTIDE SEQUENCE</scope>
</reference>
<sequence>MKIRRGALSKLLQTGSIEDYQREFEKLMNMVTNITDLLLVSFYILGLNLNLQRKLLVLKPTTLGDAFSLAHIIEARLDDQAAPATVQESKTVTSFGNQKQATPRVGISSSVVNVNKPPLLPLPPQTTSNANTKPLAIKWIFPAERQECLNKRLCFNCDNKWVRRHKFPRKFLLLMADEDDDMVQESELDTLDATESGDISILNSLIGQGSPRSLQL</sequence>
<evidence type="ECO:0000313" key="2">
    <source>
        <dbReference type="Proteomes" id="UP001151760"/>
    </source>
</evidence>